<keyword evidence="7" id="KW-1185">Reference proteome</keyword>
<dbReference type="EMBL" id="BSPO01000001">
    <property type="protein sequence ID" value="GLS82475.1"/>
    <property type="molecule type" value="Genomic_DNA"/>
</dbReference>
<dbReference type="Proteomes" id="UP001157439">
    <property type="component" value="Unassembled WGS sequence"/>
</dbReference>
<evidence type="ECO:0000256" key="2">
    <source>
        <dbReference type="ARBA" id="ARBA00022801"/>
    </source>
</evidence>
<dbReference type="NCBIfam" id="NF008359">
    <property type="entry name" value="PRK11148.1"/>
    <property type="match status" value="1"/>
</dbReference>
<dbReference type="PANTHER" id="PTHR42988">
    <property type="entry name" value="PHOSPHOHYDROLASE"/>
    <property type="match status" value="1"/>
</dbReference>
<dbReference type="RefSeq" id="WP_158220693.1">
    <property type="nucleotide sequence ID" value="NZ_BSPO01000001.1"/>
</dbReference>
<dbReference type="Pfam" id="PF00149">
    <property type="entry name" value="Metallophos"/>
    <property type="match status" value="1"/>
</dbReference>
<comment type="similarity">
    <text evidence="4">Belongs to the cyclic nucleotide phosphodiesterase class-III family.</text>
</comment>
<dbReference type="GO" id="GO:0004112">
    <property type="term" value="F:cyclic-nucleotide phosphodiesterase activity"/>
    <property type="evidence" value="ECO:0007669"/>
    <property type="project" value="InterPro"/>
</dbReference>
<keyword evidence="3" id="KW-0408">Iron</keyword>
<dbReference type="InterPro" id="IPR004843">
    <property type="entry name" value="Calcineurin-like_PHP"/>
</dbReference>
<evidence type="ECO:0000313" key="6">
    <source>
        <dbReference type="EMBL" id="GLS82475.1"/>
    </source>
</evidence>
<organism evidence="6 7">
    <name type="scientific">Paraferrimonas haliotis</name>
    <dbReference type="NCBI Taxonomy" id="2013866"/>
    <lineage>
        <taxon>Bacteria</taxon>
        <taxon>Pseudomonadati</taxon>
        <taxon>Pseudomonadota</taxon>
        <taxon>Gammaproteobacteria</taxon>
        <taxon>Alteromonadales</taxon>
        <taxon>Ferrimonadaceae</taxon>
        <taxon>Paraferrimonas</taxon>
    </lineage>
</organism>
<name>A0AA37WXI1_9GAMM</name>
<evidence type="ECO:0000259" key="5">
    <source>
        <dbReference type="Pfam" id="PF00149"/>
    </source>
</evidence>
<evidence type="ECO:0000256" key="4">
    <source>
        <dbReference type="ARBA" id="ARBA00025742"/>
    </source>
</evidence>
<keyword evidence="2" id="KW-0378">Hydrolase</keyword>
<evidence type="ECO:0000313" key="7">
    <source>
        <dbReference type="Proteomes" id="UP001157439"/>
    </source>
</evidence>
<dbReference type="PANTHER" id="PTHR42988:SF2">
    <property type="entry name" value="CYCLIC NUCLEOTIDE PHOSPHODIESTERASE CBUA0032-RELATED"/>
    <property type="match status" value="1"/>
</dbReference>
<accession>A0AA37WXI1</accession>
<evidence type="ECO:0000256" key="1">
    <source>
        <dbReference type="ARBA" id="ARBA00022723"/>
    </source>
</evidence>
<comment type="caution">
    <text evidence="6">The sequence shown here is derived from an EMBL/GenBank/DDBJ whole genome shotgun (WGS) entry which is preliminary data.</text>
</comment>
<sequence>MKTPLTTVSVNHHSTVNVLQITDPHLFADKTRDLLGIVTWDSFTSVINAAIGKVYDFVVITGDISQDYSVESYQHCAEALSVFDCPVFLLPGNHDELSMLERHVVADNFYHQARVQAGNWQLHMLNSTSGTRPGGEFCQQRLEMIEQRLQSGQDHHQMLLMHHNPVLSGSHWLDQHCLKDGPQFLERLSGYPQVKAILWGHIHQAFDQIQNGIRLLASPSTCVQFLPNSHDFALDTLQPGYRLLQLHTDGSIDTQVHRLEGARFIPDSAAQGY</sequence>
<evidence type="ECO:0000256" key="3">
    <source>
        <dbReference type="ARBA" id="ARBA00023004"/>
    </source>
</evidence>
<proteinExistence type="inferred from homology"/>
<keyword evidence="1" id="KW-0479">Metal-binding</keyword>
<reference evidence="6 7" key="1">
    <citation type="journal article" date="2014" name="Int. J. Syst. Evol. Microbiol.">
        <title>Complete genome sequence of Corynebacterium casei LMG S-19264T (=DSM 44701T), isolated from a smear-ripened cheese.</title>
        <authorList>
            <consortium name="US DOE Joint Genome Institute (JGI-PGF)"/>
            <person name="Walter F."/>
            <person name="Albersmeier A."/>
            <person name="Kalinowski J."/>
            <person name="Ruckert C."/>
        </authorList>
    </citation>
    <scope>NUCLEOTIDE SEQUENCE [LARGE SCALE GENOMIC DNA]</scope>
    <source>
        <strain evidence="6 7">NBRC 112785</strain>
    </source>
</reference>
<dbReference type="InterPro" id="IPR050884">
    <property type="entry name" value="CNP_phosphodiesterase-III"/>
</dbReference>
<dbReference type="Gene3D" id="3.60.21.10">
    <property type="match status" value="1"/>
</dbReference>
<dbReference type="CDD" id="cd07402">
    <property type="entry name" value="MPP_GpdQ"/>
    <property type="match status" value="1"/>
</dbReference>
<dbReference type="InterPro" id="IPR026575">
    <property type="entry name" value="GpdQ/CpdA-like"/>
</dbReference>
<protein>
    <submittedName>
        <fullName evidence="6">3',5'-cyclic adenosine monophosphate phosphodiesterase CpdA</fullName>
    </submittedName>
</protein>
<dbReference type="AlphaFoldDB" id="A0AA37WXI1"/>
<feature type="domain" description="Calcineurin-like phosphoesterase" evidence="5">
    <location>
        <begin position="17"/>
        <end position="204"/>
    </location>
</feature>
<dbReference type="GO" id="GO:0046872">
    <property type="term" value="F:metal ion binding"/>
    <property type="evidence" value="ECO:0007669"/>
    <property type="project" value="UniProtKB-KW"/>
</dbReference>
<gene>
    <name evidence="6" type="primary">cpdA</name>
    <name evidence="6" type="ORF">GCM10007894_04520</name>
</gene>
<dbReference type="SUPFAM" id="SSF56300">
    <property type="entry name" value="Metallo-dependent phosphatases"/>
    <property type="match status" value="1"/>
</dbReference>
<dbReference type="InterPro" id="IPR029052">
    <property type="entry name" value="Metallo-depent_PP-like"/>
</dbReference>